<sequence>MPEQLLHDEAASANCSGKFRNAKKLQEEYSFKKETDVIGSGAFSVVYRATPTSSAARAAVLAATVATMTTSQHHRHSRSSSLSMNSPSQSNNNNSPSQTASSNNSNAPPPAMVALKVISRLNIITEAESRQQRREVEREVGVLQKLSHSGCTMVIETLQTSEEYIIVMQLLDGCMDAGRYLKAYGPLVEEHAALVICQLLHTVKYLHRNFGLLHRDIKVENLILSPPVSPSPPTTSTLSTSVGGAALTAPSANTSSNNNNNNNVSGHQQPHAASSLVIGSVLPSPPSLEDLMAEEDRHHGNANNKVFHPSATTTTATTTTAATGLTPSSNTLLLPSTTTMPSSSSSAATMMRASPNLAIATADSGVIKHIRNYGRVTLVDFGLARWLPAPSSSSPQSAAAGGEPRALSPTPAGLSPVSPNPMPSRGCSSSSFTYSGGELFPSVPTTTDQHLQQQSIFMSCCGSDKYMAPEMLKWYIEHFSSTSSTSSMQGGGVGAPISAPPASAAAGGGPAAPSSAGTTTTNRKLVPIAHAMKMDVYSIGVVAYALLSGCLPYSGKTRAAIATQQQTTVALKMNSQHWHGVSSEAKRFVSRLLATDVLERCSIEEALDDAWLASPAALCSKLHVLPEPLLTATTAPSFSAPAQSSSSTASKTTAMLSQLCNERGGKSPSNLLSVDQPSFGRVGSAGGGVNGSRSGSTGSPGCGDTISGHALLQLHDPSSTSSHSAPLCHYGMQHHQHQQQSSSSSRSSACDTSSPCLPSGHPFSIMDEEPVALKMNSQHWHGVSSEAKRFVSRLLATDVLERCSIEEALDDAWLASPAALCSKLHVLPEPLLTATTAPSFSAPAQSSSSTASKTTAMLSQLCNERGGKSPSNLLSVDQPSFGRVGSAGGGVNGSRSGSTGSPGCGDTISGHALLQLHDPSSTSSHSAPLCHYGMQHHYQQHQQSSSSSRSSACDSSSPCLPSGHPFSIMDEEPPGAGGAVGVSFSKSSMRT</sequence>
<feature type="region of interest" description="Disordered" evidence="6">
    <location>
        <begin position="868"/>
        <end position="910"/>
    </location>
</feature>
<feature type="domain" description="Protein kinase" evidence="7">
    <location>
        <begin position="32"/>
        <end position="612"/>
    </location>
</feature>
<dbReference type="VEuPathDB" id="TriTrypDB:BSAL_78705"/>
<feature type="compositionally biased region" description="Low complexity" evidence="6">
    <location>
        <begin position="738"/>
        <end position="748"/>
    </location>
</feature>
<feature type="region of interest" description="Disordered" evidence="6">
    <location>
        <begin position="226"/>
        <end position="272"/>
    </location>
</feature>
<dbReference type="SUPFAM" id="SSF56112">
    <property type="entry name" value="Protein kinase-like (PK-like)"/>
    <property type="match status" value="2"/>
</dbReference>
<keyword evidence="3" id="KW-0547">Nucleotide-binding</keyword>
<evidence type="ECO:0000256" key="1">
    <source>
        <dbReference type="ARBA" id="ARBA00022527"/>
    </source>
</evidence>
<proteinExistence type="predicted"/>
<dbReference type="SMART" id="SM00220">
    <property type="entry name" value="S_TKc"/>
    <property type="match status" value="1"/>
</dbReference>
<keyword evidence="5" id="KW-0067">ATP-binding</keyword>
<keyword evidence="2" id="KW-0808">Transferase</keyword>
<feature type="region of interest" description="Disordered" evidence="6">
    <location>
        <begin position="666"/>
        <end position="708"/>
    </location>
</feature>
<feature type="region of interest" description="Disordered" evidence="6">
    <location>
        <begin position="69"/>
        <end position="109"/>
    </location>
</feature>
<dbReference type="PROSITE" id="PS50011">
    <property type="entry name" value="PROTEIN_KINASE_DOM"/>
    <property type="match status" value="1"/>
</dbReference>
<keyword evidence="9" id="KW-1185">Reference proteome</keyword>
<dbReference type="OrthoDB" id="245043at2759"/>
<accession>A0A0S4J0A4</accession>
<dbReference type="Proteomes" id="UP000051952">
    <property type="component" value="Unassembled WGS sequence"/>
</dbReference>
<feature type="compositionally biased region" description="Low complexity" evidence="6">
    <location>
        <begin position="495"/>
        <end position="517"/>
    </location>
</feature>
<feature type="region of interest" description="Disordered" evidence="6">
    <location>
        <begin position="318"/>
        <end position="346"/>
    </location>
</feature>
<feature type="region of interest" description="Disordered" evidence="6">
    <location>
        <begin position="936"/>
        <end position="991"/>
    </location>
</feature>
<feature type="compositionally biased region" description="Polar residues" evidence="6">
    <location>
        <begin position="869"/>
        <end position="878"/>
    </location>
</feature>
<organism evidence="8 9">
    <name type="scientific">Bodo saltans</name>
    <name type="common">Flagellated protozoan</name>
    <dbReference type="NCBI Taxonomy" id="75058"/>
    <lineage>
        <taxon>Eukaryota</taxon>
        <taxon>Discoba</taxon>
        <taxon>Euglenozoa</taxon>
        <taxon>Kinetoplastea</taxon>
        <taxon>Metakinetoplastina</taxon>
        <taxon>Eubodonida</taxon>
        <taxon>Bodonidae</taxon>
        <taxon>Bodo</taxon>
    </lineage>
</organism>
<feature type="compositionally biased region" description="Polar residues" evidence="6">
    <location>
        <begin position="667"/>
        <end position="676"/>
    </location>
</feature>
<dbReference type="PROSITE" id="PS00108">
    <property type="entry name" value="PROTEIN_KINASE_ST"/>
    <property type="match status" value="1"/>
</dbReference>
<keyword evidence="1" id="KW-0723">Serine/threonine-protein kinase</keyword>
<feature type="compositionally biased region" description="Low complexity" evidence="6">
    <location>
        <begin position="251"/>
        <end position="265"/>
    </location>
</feature>
<dbReference type="GO" id="GO:0005524">
    <property type="term" value="F:ATP binding"/>
    <property type="evidence" value="ECO:0007669"/>
    <property type="project" value="UniProtKB-KW"/>
</dbReference>
<dbReference type="AlphaFoldDB" id="A0A0S4J0A4"/>
<evidence type="ECO:0000256" key="4">
    <source>
        <dbReference type="ARBA" id="ARBA00022777"/>
    </source>
</evidence>
<gene>
    <name evidence="8" type="ORF">BSAL_78705</name>
</gene>
<feature type="region of interest" description="Disordered" evidence="6">
    <location>
        <begin position="732"/>
        <end position="753"/>
    </location>
</feature>
<evidence type="ECO:0000256" key="2">
    <source>
        <dbReference type="ARBA" id="ARBA00022679"/>
    </source>
</evidence>
<feature type="region of interest" description="Disordered" evidence="6">
    <location>
        <begin position="392"/>
        <end position="429"/>
    </location>
</feature>
<dbReference type="EMBL" id="CYKH01000787">
    <property type="protein sequence ID" value="CUG39081.1"/>
    <property type="molecule type" value="Genomic_DNA"/>
</dbReference>
<dbReference type="OMA" id="SAPLCHY"/>
<evidence type="ECO:0000313" key="8">
    <source>
        <dbReference type="EMBL" id="CUG39081.1"/>
    </source>
</evidence>
<dbReference type="Gene3D" id="1.10.510.10">
    <property type="entry name" value="Transferase(Phosphotransferase) domain 1"/>
    <property type="match status" value="3"/>
</dbReference>
<dbReference type="GO" id="GO:0004674">
    <property type="term" value="F:protein serine/threonine kinase activity"/>
    <property type="evidence" value="ECO:0007669"/>
    <property type="project" value="UniProtKB-KW"/>
</dbReference>
<evidence type="ECO:0000256" key="3">
    <source>
        <dbReference type="ARBA" id="ARBA00022741"/>
    </source>
</evidence>
<dbReference type="InterPro" id="IPR011009">
    <property type="entry name" value="Kinase-like_dom_sf"/>
</dbReference>
<dbReference type="InterPro" id="IPR050205">
    <property type="entry name" value="CDPK_Ser/Thr_kinases"/>
</dbReference>
<dbReference type="InterPro" id="IPR000719">
    <property type="entry name" value="Prot_kinase_dom"/>
</dbReference>
<evidence type="ECO:0000313" key="9">
    <source>
        <dbReference type="Proteomes" id="UP000051952"/>
    </source>
</evidence>
<feature type="region of interest" description="Disordered" evidence="6">
    <location>
        <begin position="486"/>
        <end position="519"/>
    </location>
</feature>
<evidence type="ECO:0000259" key="7">
    <source>
        <dbReference type="PROSITE" id="PS50011"/>
    </source>
</evidence>
<dbReference type="Pfam" id="PF00069">
    <property type="entry name" value="Pkinase"/>
    <property type="match status" value="2"/>
</dbReference>
<evidence type="ECO:0000256" key="5">
    <source>
        <dbReference type="ARBA" id="ARBA00022840"/>
    </source>
</evidence>
<dbReference type="InterPro" id="IPR008271">
    <property type="entry name" value="Ser/Thr_kinase_AS"/>
</dbReference>
<name>A0A0S4J0A4_BODSA</name>
<feature type="compositionally biased region" description="Low complexity" evidence="6">
    <location>
        <begin position="79"/>
        <end position="106"/>
    </location>
</feature>
<feature type="compositionally biased region" description="Low complexity" evidence="6">
    <location>
        <begin position="936"/>
        <end position="957"/>
    </location>
</feature>
<evidence type="ECO:0000256" key="6">
    <source>
        <dbReference type="SAM" id="MobiDB-lite"/>
    </source>
</evidence>
<protein>
    <submittedName>
        <fullName evidence="8">Protein kinase, putative</fullName>
    </submittedName>
</protein>
<dbReference type="PANTHER" id="PTHR24349">
    <property type="entry name" value="SERINE/THREONINE-PROTEIN KINASE"/>
    <property type="match status" value="1"/>
</dbReference>
<reference evidence="9" key="1">
    <citation type="submission" date="2015-09" db="EMBL/GenBank/DDBJ databases">
        <authorList>
            <consortium name="Pathogen Informatics"/>
        </authorList>
    </citation>
    <scope>NUCLEOTIDE SEQUENCE [LARGE SCALE GENOMIC DNA]</scope>
    <source>
        <strain evidence="9">Lake Konstanz</strain>
    </source>
</reference>
<keyword evidence="4 8" id="KW-0418">Kinase</keyword>